<dbReference type="SUPFAM" id="SSF56219">
    <property type="entry name" value="DNase I-like"/>
    <property type="match status" value="1"/>
</dbReference>
<dbReference type="PANTHER" id="PTHR33710">
    <property type="entry name" value="BNAC02G09200D PROTEIN"/>
    <property type="match status" value="1"/>
</dbReference>
<keyword evidence="5" id="KW-0548">Nucleotidyltransferase</keyword>
<feature type="compositionally biased region" description="Polar residues" evidence="1">
    <location>
        <begin position="273"/>
        <end position="283"/>
    </location>
</feature>
<feature type="domain" description="Endonuclease/exonuclease/phosphatase" evidence="2">
    <location>
        <begin position="605"/>
        <end position="799"/>
    </location>
</feature>
<feature type="region of interest" description="Disordered" evidence="1">
    <location>
        <begin position="1"/>
        <end position="48"/>
    </location>
</feature>
<dbReference type="GO" id="GO:0003964">
    <property type="term" value="F:RNA-directed DNA polymerase activity"/>
    <property type="evidence" value="ECO:0007669"/>
    <property type="project" value="UniProtKB-KW"/>
</dbReference>
<protein>
    <submittedName>
        <fullName evidence="5">Reverse transcriptase</fullName>
    </submittedName>
</protein>
<dbReference type="Pfam" id="PF03372">
    <property type="entry name" value="Exo_endo_phos"/>
    <property type="match status" value="1"/>
</dbReference>
<dbReference type="AlphaFoldDB" id="A0A1R3GQ40"/>
<evidence type="ECO:0000256" key="1">
    <source>
        <dbReference type="SAM" id="MobiDB-lite"/>
    </source>
</evidence>
<proteinExistence type="predicted"/>
<keyword evidence="5" id="KW-0695">RNA-directed DNA polymerase</keyword>
<organism evidence="5 6">
    <name type="scientific">Corchorus capsularis</name>
    <name type="common">Jute</name>
    <dbReference type="NCBI Taxonomy" id="210143"/>
    <lineage>
        <taxon>Eukaryota</taxon>
        <taxon>Viridiplantae</taxon>
        <taxon>Streptophyta</taxon>
        <taxon>Embryophyta</taxon>
        <taxon>Tracheophyta</taxon>
        <taxon>Spermatophyta</taxon>
        <taxon>Magnoliopsida</taxon>
        <taxon>eudicotyledons</taxon>
        <taxon>Gunneridae</taxon>
        <taxon>Pentapetalae</taxon>
        <taxon>rosids</taxon>
        <taxon>malvids</taxon>
        <taxon>Malvales</taxon>
        <taxon>Malvaceae</taxon>
        <taxon>Grewioideae</taxon>
        <taxon>Apeibeae</taxon>
        <taxon>Corchorus</taxon>
    </lineage>
</organism>
<dbReference type="Gramene" id="OMO60224">
    <property type="protein sequence ID" value="OMO60224"/>
    <property type="gene ID" value="CCACVL1_24321"/>
</dbReference>
<evidence type="ECO:0000259" key="4">
    <source>
        <dbReference type="Pfam" id="PF14392"/>
    </source>
</evidence>
<dbReference type="PANTHER" id="PTHR33710:SF71">
    <property type="entry name" value="ENDONUCLEASE_EXONUCLEASE_PHOSPHATASE DOMAIN-CONTAINING PROTEIN"/>
    <property type="match status" value="1"/>
</dbReference>
<dbReference type="InterPro" id="IPR025558">
    <property type="entry name" value="DUF4283"/>
</dbReference>
<keyword evidence="5" id="KW-0808">Transferase</keyword>
<dbReference type="InterPro" id="IPR036691">
    <property type="entry name" value="Endo/exonu/phosph_ase_sf"/>
</dbReference>
<comment type="caution">
    <text evidence="5">The sequence shown here is derived from an EMBL/GenBank/DDBJ whole genome shotgun (WGS) entry which is preliminary data.</text>
</comment>
<evidence type="ECO:0000313" key="6">
    <source>
        <dbReference type="Proteomes" id="UP000188268"/>
    </source>
</evidence>
<keyword evidence="6" id="KW-1185">Reference proteome</keyword>
<dbReference type="Proteomes" id="UP000188268">
    <property type="component" value="Unassembled WGS sequence"/>
</dbReference>
<dbReference type="OrthoDB" id="1729225at2759"/>
<feature type="domain" description="DUF4283" evidence="3">
    <location>
        <begin position="67"/>
        <end position="145"/>
    </location>
</feature>
<dbReference type="EMBL" id="AWWV01013736">
    <property type="protein sequence ID" value="OMO60224.1"/>
    <property type="molecule type" value="Genomic_DNA"/>
</dbReference>
<evidence type="ECO:0000313" key="5">
    <source>
        <dbReference type="EMBL" id="OMO60224.1"/>
    </source>
</evidence>
<gene>
    <name evidence="5" type="ORF">CCACVL1_24321</name>
</gene>
<dbReference type="Pfam" id="PF14111">
    <property type="entry name" value="DUF4283"/>
    <property type="match status" value="1"/>
</dbReference>
<accession>A0A1R3GQ40</accession>
<evidence type="ECO:0000259" key="3">
    <source>
        <dbReference type="Pfam" id="PF14111"/>
    </source>
</evidence>
<sequence>MNPPDNTRIRLMRECSWTDSDSSSNDTGESAESRQANNPHPPPELRRRRSHLFSFSSEELEERRSEERECLVGFLLDIRKFSTEFVQRYINHEWELRGAATVLGRDDNRFLIHFEREIDRRVGVLANPWAIDGGIFVMQPWTQMFHSLRQDSKGLTYVPLTPGCTLERDDGSNQWVRFRYERIQKFCLNCGEIGQTHRYCNSSFEEVERRINLSMNRTSQRHNLPIVTEIDETHFSNQMRAYLTRVSRRNTRIGYRQTQIQEEEQNARRETQVENAEQVTQPMHENEQQETTEQIELEDLPDATQPLEEIVPPIQRQRETASLGAIRDFTEVIPTFEESETEIFNRNLDIRVANLREEFRHLTQRHRNQPSPLIEAEMGDGQYPLSPIEDPVREFHHSVERTERIFARHENGFQNQADYDDMMFSLAREQSHFEHICQEIVRQSDYMLLGIQMRHLNTPYVQSCEPRWVNLPTGGTTFTNAKLVQEEGREAESSAMAERRAQEEETEYKELVDLQLQLIMKAEESENFRLIGNSTYNFQMQDLSRNLHTITEEGEEHEAPLREVGIEQNADEMQEATRETYNNQRLTGERTGVKAGCPKTASHKPMNLISWNVRVEKVRRLTRSWGFHHSVGSSSVGLSGGNLLLWNDSVKVTIMSFNKNVFLLYVDLGKTKSWVTCIYGCPELKSRKKVWNQLIQIRSNIPNNEEWIVVGDFNQVLYQSDKLSKTSTSLQGSEDFQQCLDYCNLSEVNFRGLHYTWSNRRDPGICTWERLDRAFANATWFQIYEHVVLTNLPITISDHSPMLLQFNRKEGFRKRPYRFKMMWSLNPQCEEVIKEGWNQQLVGSAAYKLVHKLKCTRDVLKRWNKTSFGNLFQRKNKIEKELEKVQQSIDQPRSELEEKELRRQLEEVMEQEQLLWMQKSKTNWIVKGDRNTNFYHTLTKKRRARNRITSIKRRNGTTTEDLCEIEHEFLEHFRKVFSNHGDANENIIREKLASIQIPKLAQEHKDVLNSPFSREEIRKAVFEMGPFKAPGLMVKNLESVNDFRPISLCTVVYKIGSRVLVNRLKLCLQNLITPFQSAFIQGRNIHDNVAIGAEILDTVTKKKKGKGVIAL</sequence>
<dbReference type="InterPro" id="IPR025836">
    <property type="entry name" value="Zn_knuckle_CX2CX4HX4C"/>
</dbReference>
<name>A0A1R3GQ40_COCAP</name>
<dbReference type="Gene3D" id="3.60.10.10">
    <property type="entry name" value="Endonuclease/exonuclease/phosphatase"/>
    <property type="match status" value="1"/>
</dbReference>
<evidence type="ECO:0000259" key="2">
    <source>
        <dbReference type="Pfam" id="PF03372"/>
    </source>
</evidence>
<dbReference type="InterPro" id="IPR005135">
    <property type="entry name" value="Endo/exonuclease/phosphatase"/>
</dbReference>
<feature type="region of interest" description="Disordered" evidence="1">
    <location>
        <begin position="254"/>
        <end position="292"/>
    </location>
</feature>
<dbReference type="Pfam" id="PF14392">
    <property type="entry name" value="zf-CCHC_4"/>
    <property type="match status" value="1"/>
</dbReference>
<reference evidence="5 6" key="1">
    <citation type="submission" date="2013-09" db="EMBL/GenBank/DDBJ databases">
        <title>Corchorus capsularis genome sequencing.</title>
        <authorList>
            <person name="Alam M."/>
            <person name="Haque M.S."/>
            <person name="Islam M.S."/>
            <person name="Emdad E.M."/>
            <person name="Islam M.M."/>
            <person name="Ahmed B."/>
            <person name="Halim A."/>
            <person name="Hossen Q.M.M."/>
            <person name="Hossain M.Z."/>
            <person name="Ahmed R."/>
            <person name="Khan M.M."/>
            <person name="Islam R."/>
            <person name="Rashid M.M."/>
            <person name="Khan S.A."/>
            <person name="Rahman M.S."/>
            <person name="Alam M."/>
        </authorList>
    </citation>
    <scope>NUCLEOTIDE SEQUENCE [LARGE SCALE GENOMIC DNA]</scope>
    <source>
        <strain evidence="6">cv. CVL-1</strain>
        <tissue evidence="5">Whole seedling</tissue>
    </source>
</reference>
<dbReference type="STRING" id="210143.A0A1R3GQ40"/>
<feature type="domain" description="Zinc knuckle CX2CX4HX4C" evidence="4">
    <location>
        <begin position="170"/>
        <end position="201"/>
    </location>
</feature>
<dbReference type="OMA" id="INHEWEL"/>
<feature type="compositionally biased region" description="Polar residues" evidence="1">
    <location>
        <begin position="27"/>
        <end position="38"/>
    </location>
</feature>